<keyword evidence="2" id="KW-1185">Reference proteome</keyword>
<accession>A0ABV3DLF1</accession>
<evidence type="ECO:0000313" key="2">
    <source>
        <dbReference type="Proteomes" id="UP001551482"/>
    </source>
</evidence>
<reference evidence="1 2" key="1">
    <citation type="submission" date="2024-06" db="EMBL/GenBank/DDBJ databases">
        <title>The Natural Products Discovery Center: Release of the First 8490 Sequenced Strains for Exploring Actinobacteria Biosynthetic Diversity.</title>
        <authorList>
            <person name="Kalkreuter E."/>
            <person name="Kautsar S.A."/>
            <person name="Yang D."/>
            <person name="Bader C.D."/>
            <person name="Teijaro C.N."/>
            <person name="Fluegel L."/>
            <person name="Davis C.M."/>
            <person name="Simpson J.R."/>
            <person name="Lauterbach L."/>
            <person name="Steele A.D."/>
            <person name="Gui C."/>
            <person name="Meng S."/>
            <person name="Li G."/>
            <person name="Viehrig K."/>
            <person name="Ye F."/>
            <person name="Su P."/>
            <person name="Kiefer A.F."/>
            <person name="Nichols A."/>
            <person name="Cepeda A.J."/>
            <person name="Yan W."/>
            <person name="Fan B."/>
            <person name="Jiang Y."/>
            <person name="Adhikari A."/>
            <person name="Zheng C.-J."/>
            <person name="Schuster L."/>
            <person name="Cowan T.M."/>
            <person name="Smanski M.J."/>
            <person name="Chevrette M.G."/>
            <person name="De Carvalho L.P.S."/>
            <person name="Shen B."/>
        </authorList>
    </citation>
    <scope>NUCLEOTIDE SEQUENCE [LARGE SCALE GENOMIC DNA]</scope>
    <source>
        <strain evidence="1 2">NPDC048946</strain>
    </source>
</reference>
<dbReference type="InterPro" id="IPR005564">
    <property type="entry name" value="Major_capsid_GpE"/>
</dbReference>
<protein>
    <submittedName>
        <fullName evidence="1">Major capsid protein</fullName>
    </submittedName>
</protein>
<comment type="caution">
    <text evidence="1">The sequence shown here is derived from an EMBL/GenBank/DDBJ whole genome shotgun (WGS) entry which is preliminary data.</text>
</comment>
<evidence type="ECO:0000313" key="1">
    <source>
        <dbReference type="EMBL" id="MEU8136585.1"/>
    </source>
</evidence>
<name>A0ABV3DLF1_9ACTN</name>
<sequence>MFLNTEFITPAELTGYSREALRDLEINRLTLSQYLPSVQVDDLMYRFSRGGGSLLEAAPYQAYDAEASIAGREGVMRVTGELPPIKRKIRLGEYERLRQRHATNSDMTDALMTDAETITRQIAVRVEKARADALVTGQVVINENEMQATVNFGRTNSHSVTAGTAWSNPAATIITDLLAWRRTYINTNGERPGVILTSELVLSYMLLNAEIRTLASSLAGTPSIVSEDTLGAVLRVYGLPPVRTYDAQYKSGGVATRFIPEDKLLYLPSDPSELGGTFWGTTVEALDGGYSLESGEEAGIVSGVYRVEESPALWTKAAAIVLPVLANPDLTFVADVIP</sequence>
<dbReference type="Gene3D" id="3.90.1690.10">
    <property type="entry name" value="phage-related protein like domain"/>
    <property type="match status" value="1"/>
</dbReference>
<dbReference type="EMBL" id="JBEZFP010000066">
    <property type="protein sequence ID" value="MEU8136585.1"/>
    <property type="molecule type" value="Genomic_DNA"/>
</dbReference>
<gene>
    <name evidence="1" type="ORF">AB0C36_24120</name>
</gene>
<dbReference type="RefSeq" id="WP_358357251.1">
    <property type="nucleotide sequence ID" value="NZ_JBEZFP010000066.1"/>
</dbReference>
<organism evidence="1 2">
    <name type="scientific">Streptodolium elevatio</name>
    <dbReference type="NCBI Taxonomy" id="3157996"/>
    <lineage>
        <taxon>Bacteria</taxon>
        <taxon>Bacillati</taxon>
        <taxon>Actinomycetota</taxon>
        <taxon>Actinomycetes</taxon>
        <taxon>Kitasatosporales</taxon>
        <taxon>Streptomycetaceae</taxon>
        <taxon>Streptodolium</taxon>
    </lineage>
</organism>
<dbReference type="InterPro" id="IPR053738">
    <property type="entry name" value="Lambda_capsid_assembly"/>
</dbReference>
<dbReference type="Pfam" id="PF03864">
    <property type="entry name" value="Phage_cap_E"/>
    <property type="match status" value="1"/>
</dbReference>
<proteinExistence type="predicted"/>
<dbReference type="Proteomes" id="UP001551482">
    <property type="component" value="Unassembled WGS sequence"/>
</dbReference>